<dbReference type="InterPro" id="IPR016155">
    <property type="entry name" value="Mopterin_synth/thiamin_S_b"/>
</dbReference>
<sequence>MAAGDLARVLRERFPGLGPVLDTAALAVNMEYAGPAAAAGSPAGGEGLRIRPGDEVAVIPPVSGG</sequence>
<proteinExistence type="predicted"/>
<dbReference type="Proteomes" id="UP000673691">
    <property type="component" value="Unassembled WGS sequence"/>
</dbReference>
<dbReference type="InterPro" id="IPR012675">
    <property type="entry name" value="Beta-grasp_dom_sf"/>
</dbReference>
<dbReference type="InterPro" id="IPR003749">
    <property type="entry name" value="ThiS/MoaD-like"/>
</dbReference>
<evidence type="ECO:0000313" key="3">
    <source>
        <dbReference type="Proteomes" id="UP000673691"/>
    </source>
</evidence>
<dbReference type="OrthoDB" id="5595860at2759"/>
<evidence type="ECO:0000256" key="1">
    <source>
        <dbReference type="ARBA" id="ARBA00022741"/>
    </source>
</evidence>
<dbReference type="GO" id="GO:0000166">
    <property type="term" value="F:nucleotide binding"/>
    <property type="evidence" value="ECO:0007669"/>
    <property type="project" value="UniProtKB-KW"/>
</dbReference>
<reference evidence="2 3" key="1">
    <citation type="journal article" name="Sci. Rep.">
        <title>Genome-scale phylogenetic analyses confirm Olpidium as the closest living zoosporic fungus to the non-flagellated, terrestrial fungi.</title>
        <authorList>
            <person name="Chang Y."/>
            <person name="Rochon D."/>
            <person name="Sekimoto S."/>
            <person name="Wang Y."/>
            <person name="Chovatia M."/>
            <person name="Sandor L."/>
            <person name="Salamov A."/>
            <person name="Grigoriev I.V."/>
            <person name="Stajich J.E."/>
            <person name="Spatafora J.W."/>
        </authorList>
    </citation>
    <scope>NUCLEOTIDE SEQUENCE [LARGE SCALE GENOMIC DNA]</scope>
    <source>
        <strain evidence="2">S191</strain>
    </source>
</reference>
<dbReference type="GO" id="GO:0006777">
    <property type="term" value="P:Mo-molybdopterin cofactor biosynthetic process"/>
    <property type="evidence" value="ECO:0007669"/>
    <property type="project" value="InterPro"/>
</dbReference>
<organism evidence="2 3">
    <name type="scientific">Olpidium bornovanus</name>
    <dbReference type="NCBI Taxonomy" id="278681"/>
    <lineage>
        <taxon>Eukaryota</taxon>
        <taxon>Fungi</taxon>
        <taxon>Fungi incertae sedis</taxon>
        <taxon>Olpidiomycota</taxon>
        <taxon>Olpidiomycotina</taxon>
        <taxon>Olpidiomycetes</taxon>
        <taxon>Olpidiales</taxon>
        <taxon>Olpidiaceae</taxon>
        <taxon>Olpidium</taxon>
    </lineage>
</organism>
<dbReference type="Gene3D" id="3.10.20.30">
    <property type="match status" value="1"/>
</dbReference>
<evidence type="ECO:0000313" key="2">
    <source>
        <dbReference type="EMBL" id="KAG5457184.1"/>
    </source>
</evidence>
<dbReference type="EMBL" id="JAEFCI010010483">
    <property type="protein sequence ID" value="KAG5457184.1"/>
    <property type="molecule type" value="Genomic_DNA"/>
</dbReference>
<dbReference type="CDD" id="cd00754">
    <property type="entry name" value="Ubl_MoaD"/>
    <property type="match status" value="1"/>
</dbReference>
<gene>
    <name evidence="2" type="ORF">BJ554DRAFT_2869</name>
</gene>
<accession>A0A8H7ZPS6</accession>
<dbReference type="PANTHER" id="PTHR33359:SF1">
    <property type="entry name" value="MOLYBDOPTERIN SYNTHASE SULFUR CARRIER SUBUNIT"/>
    <property type="match status" value="1"/>
</dbReference>
<name>A0A8H7ZPS6_9FUNG</name>
<dbReference type="PANTHER" id="PTHR33359">
    <property type="entry name" value="MOLYBDOPTERIN SYNTHASE SULFUR CARRIER SUBUNIT"/>
    <property type="match status" value="1"/>
</dbReference>
<keyword evidence="3" id="KW-1185">Reference proteome</keyword>
<keyword evidence="1" id="KW-0547">Nucleotide-binding</keyword>
<dbReference type="SUPFAM" id="SSF54285">
    <property type="entry name" value="MoaD/ThiS"/>
    <property type="match status" value="1"/>
</dbReference>
<comment type="caution">
    <text evidence="2">The sequence shown here is derived from an EMBL/GenBank/DDBJ whole genome shotgun (WGS) entry which is preliminary data.</text>
</comment>
<dbReference type="GO" id="GO:1990133">
    <property type="term" value="C:molybdopterin adenylyltransferase complex"/>
    <property type="evidence" value="ECO:0007669"/>
    <property type="project" value="TreeGrafter"/>
</dbReference>
<dbReference type="AlphaFoldDB" id="A0A8H7ZPS6"/>
<protein>
    <submittedName>
        <fullName evidence="2">This family protein</fullName>
    </submittedName>
</protein>
<dbReference type="Pfam" id="PF02597">
    <property type="entry name" value="ThiS"/>
    <property type="match status" value="1"/>
</dbReference>
<dbReference type="InterPro" id="IPR044672">
    <property type="entry name" value="MOCS2A"/>
</dbReference>